<protein>
    <submittedName>
        <fullName evidence="4">Glycosyltransferase</fullName>
        <ecNumber evidence="4">2.4.-.-</ecNumber>
    </submittedName>
</protein>
<dbReference type="GO" id="GO:0016757">
    <property type="term" value="F:glycosyltransferase activity"/>
    <property type="evidence" value="ECO:0007669"/>
    <property type="project" value="UniProtKB-KW"/>
</dbReference>
<evidence type="ECO:0000256" key="1">
    <source>
        <dbReference type="ARBA" id="ARBA00022676"/>
    </source>
</evidence>
<dbReference type="PANTHER" id="PTHR12526:SF629">
    <property type="entry name" value="TEICHURONIC ACID BIOSYNTHESIS GLYCOSYLTRANSFERASE TUAH-RELATED"/>
    <property type="match status" value="1"/>
</dbReference>
<proteinExistence type="predicted"/>
<dbReference type="Proteomes" id="UP000831495">
    <property type="component" value="Chromosome"/>
</dbReference>
<dbReference type="EC" id="2.4.-.-" evidence="4"/>
<gene>
    <name evidence="4" type="ORF">MOO45_06615</name>
</gene>
<organism evidence="4 5">
    <name type="scientific">Bombilactobacillus folatiphilus</name>
    <dbReference type="NCBI Taxonomy" id="2923362"/>
    <lineage>
        <taxon>Bacteria</taxon>
        <taxon>Bacillati</taxon>
        <taxon>Bacillota</taxon>
        <taxon>Bacilli</taxon>
        <taxon>Lactobacillales</taxon>
        <taxon>Lactobacillaceae</taxon>
        <taxon>Bombilactobacillus</taxon>
    </lineage>
</organism>
<accession>A0ABY4P8B9</accession>
<dbReference type="Gene3D" id="3.40.50.2000">
    <property type="entry name" value="Glycogen Phosphorylase B"/>
    <property type="match status" value="2"/>
</dbReference>
<keyword evidence="1 4" id="KW-0328">Glycosyltransferase</keyword>
<dbReference type="SUPFAM" id="SSF53756">
    <property type="entry name" value="UDP-Glycosyltransferase/glycogen phosphorylase"/>
    <property type="match status" value="1"/>
</dbReference>
<keyword evidence="5" id="KW-1185">Reference proteome</keyword>
<evidence type="ECO:0000259" key="3">
    <source>
        <dbReference type="Pfam" id="PF00534"/>
    </source>
</evidence>
<feature type="domain" description="Glycosyl transferase family 1" evidence="3">
    <location>
        <begin position="299"/>
        <end position="457"/>
    </location>
</feature>
<dbReference type="PANTHER" id="PTHR12526">
    <property type="entry name" value="GLYCOSYLTRANSFERASE"/>
    <property type="match status" value="1"/>
</dbReference>
<dbReference type="EMBL" id="CP093366">
    <property type="protein sequence ID" value="UQS81862.1"/>
    <property type="molecule type" value="Genomic_DNA"/>
</dbReference>
<dbReference type="InterPro" id="IPR001296">
    <property type="entry name" value="Glyco_trans_1"/>
</dbReference>
<keyword evidence="2 4" id="KW-0808">Transferase</keyword>
<dbReference type="RefSeq" id="WP_249514130.1">
    <property type="nucleotide sequence ID" value="NZ_CP093366.1"/>
</dbReference>
<reference evidence="4" key="1">
    <citation type="journal article" date="2022" name="Int. J. Syst. Evol. Microbiol.">
        <title>Apilactobacillus apisilvae sp. nov., Nicolia spurrieriana gen. nov. sp. nov., Bombilactobacillus folatiphilus sp. nov. and Bombilactobacillus thymidiniphilus sp. nov., four new lactic acid bacterial isolates from stingless bees Tetragonula carbonaria and Austroplebeia australis.</title>
        <authorList>
            <person name="Oliphant S.A."/>
            <person name="Watson-Haigh N.S."/>
            <person name="Sumby K.M."/>
            <person name="Gardner J."/>
            <person name="Groom S."/>
            <person name="Jiranek V."/>
        </authorList>
    </citation>
    <scope>NUCLEOTIDE SEQUENCE</scope>
    <source>
        <strain evidence="4">SG4_D2</strain>
    </source>
</reference>
<evidence type="ECO:0000313" key="4">
    <source>
        <dbReference type="EMBL" id="UQS81862.1"/>
    </source>
</evidence>
<name>A0ABY4P8B9_9LACO</name>
<evidence type="ECO:0000313" key="5">
    <source>
        <dbReference type="Proteomes" id="UP000831495"/>
    </source>
</evidence>
<evidence type="ECO:0000256" key="2">
    <source>
        <dbReference type="ARBA" id="ARBA00022679"/>
    </source>
</evidence>
<sequence>MRLFHEHQEPAKIVTISYRNNWADGPGKFDVQLDDVINIFDYFGQNHTDFYQANPVQAYCKQHRYHIVQRLGQESNENGYQLVTEDGRQALLRADVDTGQIVSITFSTVNSSQTNYAEGYDARGFLSIKYFYDQHGQVTKQEIFNDQGHSFCTQVFKNGRVVLYKIKFRNQKYTFTDIRDLHGFFYDCLNEDYGEHNLFISDRMECTQGLPRMKTAAKKGFYIHNQFVNSWQADIMTAPFNYNYDYGLTHNDQFDLIFCPTKWEKQEINQRLNLGEKVQAMPSGNSQVGVPQVKMDQRDPHLIMMVARISPEKQVTHALKILKQVRKQDPLAHLEVYGGITVKEEAELVNKTVQDLHLQNHVSFKGIVSDLAPIYDRARVVLVTSYSEGLSLALLEANSHGVPMVSYNCRYGPSEIVQDDQNGYLVPQDDIDLAAQKVSQILQDDQLAQRLSDGAYNTVDPFSPATSWQKWQHILDTIQAEKASN</sequence>
<dbReference type="Pfam" id="PF00534">
    <property type="entry name" value="Glycos_transf_1"/>
    <property type="match status" value="1"/>
</dbReference>